<sequence length="245" mass="26199">MDDKKQAEMELEFAENPEPRAPTMLVLDVSGSMSGAPIAQLNEGLKAFQSAIRGDQLTAMRVEVAIVAFDSNVRVLDTRSETLTTAADENDAFVLGAEFNAPTLVTGGQTALGTAVLKGLEILRARKAMYKANAVDYFRPFMFVMTDGAPLGEPDGTWQRAAAASKDEELRKGVTMFPIAVGDQADVEVLKQFSAKGLALKMAGLDFKELFVWLSKSVSSVAQSRLGDQVALPPVPGGIIIDTSV</sequence>
<dbReference type="AlphaFoldDB" id="A0A1G2QN77"/>
<dbReference type="PROSITE" id="PS50234">
    <property type="entry name" value="VWFA"/>
    <property type="match status" value="1"/>
</dbReference>
<accession>A0A1G2QN77</accession>
<dbReference type="Pfam" id="PF00092">
    <property type="entry name" value="VWA"/>
    <property type="match status" value="1"/>
</dbReference>
<protein>
    <recommendedName>
        <fullName evidence="1">VWFA domain-containing protein</fullName>
    </recommendedName>
</protein>
<reference evidence="2 3" key="1">
    <citation type="journal article" date="2016" name="Nat. Commun.">
        <title>Thousands of microbial genomes shed light on interconnected biogeochemical processes in an aquifer system.</title>
        <authorList>
            <person name="Anantharaman K."/>
            <person name="Brown C.T."/>
            <person name="Hug L.A."/>
            <person name="Sharon I."/>
            <person name="Castelle C.J."/>
            <person name="Probst A.J."/>
            <person name="Thomas B.C."/>
            <person name="Singh A."/>
            <person name="Wilkins M.J."/>
            <person name="Karaoz U."/>
            <person name="Brodie E.L."/>
            <person name="Williams K.H."/>
            <person name="Hubbard S.S."/>
            <person name="Banfield J.F."/>
        </authorList>
    </citation>
    <scope>NUCLEOTIDE SEQUENCE [LARGE SCALE GENOMIC DNA]</scope>
</reference>
<dbReference type="InterPro" id="IPR002035">
    <property type="entry name" value="VWF_A"/>
</dbReference>
<feature type="domain" description="VWFA" evidence="1">
    <location>
        <begin position="22"/>
        <end position="230"/>
    </location>
</feature>
<dbReference type="Gene3D" id="3.40.50.410">
    <property type="entry name" value="von Willebrand factor, type A domain"/>
    <property type="match status" value="1"/>
</dbReference>
<evidence type="ECO:0000313" key="3">
    <source>
        <dbReference type="Proteomes" id="UP000179245"/>
    </source>
</evidence>
<dbReference type="InterPro" id="IPR011392">
    <property type="entry name" value="Tellurite-R_TerY"/>
</dbReference>
<dbReference type="PIRSF" id="PIRSF020634">
    <property type="entry name" value="TerY_vWA"/>
    <property type="match status" value="1"/>
</dbReference>
<gene>
    <name evidence="2" type="ORF">A2117_01110</name>
</gene>
<dbReference type="Proteomes" id="UP000179245">
    <property type="component" value="Unassembled WGS sequence"/>
</dbReference>
<evidence type="ECO:0000313" key="2">
    <source>
        <dbReference type="EMBL" id="OHA61933.1"/>
    </source>
</evidence>
<dbReference type="SMART" id="SM00327">
    <property type="entry name" value="VWA"/>
    <property type="match status" value="1"/>
</dbReference>
<name>A0A1G2QN77_9BACT</name>
<comment type="caution">
    <text evidence="2">The sequence shown here is derived from an EMBL/GenBank/DDBJ whole genome shotgun (WGS) entry which is preliminary data.</text>
</comment>
<dbReference type="SUPFAM" id="SSF53300">
    <property type="entry name" value="vWA-like"/>
    <property type="match status" value="1"/>
</dbReference>
<dbReference type="InterPro" id="IPR036465">
    <property type="entry name" value="vWFA_dom_sf"/>
</dbReference>
<dbReference type="PANTHER" id="PTHR10338:SF108">
    <property type="entry name" value="INTER-ALPHA-TRYPSIN INHIBITOR HEAVY CHAIN H4-LIKE PROTEIN"/>
    <property type="match status" value="1"/>
</dbReference>
<evidence type="ECO:0000259" key="1">
    <source>
        <dbReference type="PROSITE" id="PS50234"/>
    </source>
</evidence>
<dbReference type="InterPro" id="IPR050934">
    <property type="entry name" value="ITIH"/>
</dbReference>
<dbReference type="EMBL" id="MHTO01000026">
    <property type="protein sequence ID" value="OHA61933.1"/>
    <property type="molecule type" value="Genomic_DNA"/>
</dbReference>
<proteinExistence type="predicted"/>
<organism evidence="2 3">
    <name type="scientific">Candidatus Wildermuthbacteria bacterium GWA2_46_15</name>
    <dbReference type="NCBI Taxonomy" id="1802443"/>
    <lineage>
        <taxon>Bacteria</taxon>
        <taxon>Candidatus Wildermuthiibacteriota</taxon>
    </lineage>
</organism>
<dbReference type="PANTHER" id="PTHR10338">
    <property type="entry name" value="INTER-ALPHA-TRYPSIN INHIBITOR HEAVY CHAIN FAMILY MEMBER"/>
    <property type="match status" value="1"/>
</dbReference>
<dbReference type="STRING" id="1802443.A2117_01110"/>